<keyword evidence="1" id="KW-0732">Signal</keyword>
<dbReference type="GO" id="GO:0004180">
    <property type="term" value="F:carboxypeptidase activity"/>
    <property type="evidence" value="ECO:0007669"/>
    <property type="project" value="UniProtKB-KW"/>
</dbReference>
<dbReference type="InterPro" id="IPR009045">
    <property type="entry name" value="Zn_M74/Hedgehog-like"/>
</dbReference>
<keyword evidence="3" id="KW-0121">Carboxypeptidase</keyword>
<keyword evidence="3" id="KW-0378">Hydrolase</keyword>
<dbReference type="Gene3D" id="3.30.1380.10">
    <property type="match status" value="1"/>
</dbReference>
<dbReference type="Proteomes" id="UP000003571">
    <property type="component" value="Unassembled WGS sequence"/>
</dbReference>
<dbReference type="PANTHER" id="PTHR34385:SF1">
    <property type="entry name" value="PEPTIDOGLYCAN L-ALANYL-D-GLUTAMATE ENDOPEPTIDASE CWLK"/>
    <property type="match status" value="1"/>
</dbReference>
<protein>
    <submittedName>
        <fullName evidence="3">Peptidase M15B and M15C DD-carboxypeptidase VanY/endolysin</fullName>
    </submittedName>
</protein>
<dbReference type="AlphaFoldDB" id="H7EMS1"/>
<proteinExistence type="predicted"/>
<evidence type="ECO:0000256" key="1">
    <source>
        <dbReference type="SAM" id="SignalP"/>
    </source>
</evidence>
<dbReference type="PANTHER" id="PTHR34385">
    <property type="entry name" value="D-ALANYL-D-ALANINE CARBOXYPEPTIDASE"/>
    <property type="match status" value="1"/>
</dbReference>
<gene>
    <name evidence="3" type="ORF">TresaDRAFT_0810</name>
</gene>
<dbReference type="EMBL" id="AGRW01000052">
    <property type="protein sequence ID" value="EIC00985.1"/>
    <property type="molecule type" value="Genomic_DNA"/>
</dbReference>
<dbReference type="Pfam" id="PF02557">
    <property type="entry name" value="VanY"/>
    <property type="match status" value="1"/>
</dbReference>
<feature type="domain" description="D-alanyl-D-alanine carboxypeptidase-like core" evidence="2">
    <location>
        <begin position="114"/>
        <end position="236"/>
    </location>
</feature>
<comment type="caution">
    <text evidence="3">The sequence shown here is derived from an EMBL/GenBank/DDBJ whole genome shotgun (WGS) entry which is preliminary data.</text>
</comment>
<dbReference type="GO" id="GO:0006508">
    <property type="term" value="P:proteolysis"/>
    <property type="evidence" value="ECO:0007669"/>
    <property type="project" value="InterPro"/>
</dbReference>
<dbReference type="RefSeq" id="WP_002705668.1">
    <property type="nucleotide sequence ID" value="NZ_AGRW01000052.1"/>
</dbReference>
<feature type="chain" id="PRO_5003608853" evidence="1">
    <location>
        <begin position="24"/>
        <end position="264"/>
    </location>
</feature>
<reference evidence="3 4" key="1">
    <citation type="submission" date="2011-09" db="EMBL/GenBank/DDBJ databases">
        <title>The draft genome of Treponema saccharophilum DSM 2985.</title>
        <authorList>
            <consortium name="US DOE Joint Genome Institute (JGI-PGF)"/>
            <person name="Lucas S."/>
            <person name="Copeland A."/>
            <person name="Lapidus A."/>
            <person name="Glavina del Rio T."/>
            <person name="Dalin E."/>
            <person name="Tice H."/>
            <person name="Bruce D."/>
            <person name="Goodwin L."/>
            <person name="Pitluck S."/>
            <person name="Peters L."/>
            <person name="Kyrpides N."/>
            <person name="Mavromatis K."/>
            <person name="Ivanova N."/>
            <person name="Markowitz V."/>
            <person name="Cheng J.-F."/>
            <person name="Hugenholtz P."/>
            <person name="Woyke T."/>
            <person name="Wu D."/>
            <person name="Gronow S."/>
            <person name="Wellnitz S."/>
            <person name="Brambilla E."/>
            <person name="Klenk H.-P."/>
            <person name="Eisen J.A."/>
        </authorList>
    </citation>
    <scope>NUCLEOTIDE SEQUENCE [LARGE SCALE GENOMIC DNA]</scope>
    <source>
        <strain evidence="3 4">DSM 2985</strain>
    </source>
</reference>
<dbReference type="InterPro" id="IPR003709">
    <property type="entry name" value="VanY-like_core_dom"/>
</dbReference>
<dbReference type="PATRIC" id="fig|907348.3.peg.2223"/>
<keyword evidence="4" id="KW-1185">Reference proteome</keyword>
<dbReference type="InterPro" id="IPR058193">
    <property type="entry name" value="VanY/YodJ_core_dom"/>
</dbReference>
<dbReference type="SUPFAM" id="SSF55166">
    <property type="entry name" value="Hedgehog/DD-peptidase"/>
    <property type="match status" value="1"/>
</dbReference>
<feature type="signal peptide" evidence="1">
    <location>
        <begin position="1"/>
        <end position="23"/>
    </location>
</feature>
<evidence type="ECO:0000313" key="4">
    <source>
        <dbReference type="Proteomes" id="UP000003571"/>
    </source>
</evidence>
<dbReference type="STRING" id="907348.TresaDRAFT_0810"/>
<dbReference type="eggNOG" id="COG1876">
    <property type="taxonomic scope" value="Bacteria"/>
</dbReference>
<dbReference type="CDD" id="cd14852">
    <property type="entry name" value="LD-carboxypeptidase"/>
    <property type="match status" value="1"/>
</dbReference>
<name>H7EMS1_9SPIR</name>
<sequence>MKRIICAAVALALASCIAFPACAADETKKVDDILAKMPARARSEISIGDKAEFVKKLNAVLEFEKAEAEESGDLPLLYLLDKKNGKLSEKYEPKNLVPVDNPTLYKVNKSGMTIRRDVKTHLEDMVRAWDADTGRALFLVSSAYRSYKYQNWLFNHYVETDGLAEAERYSARPGTSQHQLGTAMDFGSITNDFADTRQGKWMYENAWKFGWSLSFPKGYESETGFMWESWHFRYIGIQACELQREYFNDIQQYMLEFIDLWKKS</sequence>
<organism evidence="3 4">
    <name type="scientific">Treponema saccharophilum DSM 2985</name>
    <dbReference type="NCBI Taxonomy" id="907348"/>
    <lineage>
        <taxon>Bacteria</taxon>
        <taxon>Pseudomonadati</taxon>
        <taxon>Spirochaetota</taxon>
        <taxon>Spirochaetia</taxon>
        <taxon>Spirochaetales</taxon>
        <taxon>Treponemataceae</taxon>
        <taxon>Treponema</taxon>
    </lineage>
</organism>
<accession>H7EMS1</accession>
<evidence type="ECO:0000259" key="2">
    <source>
        <dbReference type="Pfam" id="PF02557"/>
    </source>
</evidence>
<dbReference type="PROSITE" id="PS51257">
    <property type="entry name" value="PROKAR_LIPOPROTEIN"/>
    <property type="match status" value="1"/>
</dbReference>
<dbReference type="InterPro" id="IPR052179">
    <property type="entry name" value="DD-CPase-like"/>
</dbReference>
<dbReference type="OrthoDB" id="9792074at2"/>
<evidence type="ECO:0000313" key="3">
    <source>
        <dbReference type="EMBL" id="EIC00985.1"/>
    </source>
</evidence>
<keyword evidence="3" id="KW-0645">Protease</keyword>